<comment type="caution">
    <text evidence="1">The sequence shown here is derived from an EMBL/GenBank/DDBJ whole genome shotgun (WGS) entry which is preliminary data.</text>
</comment>
<evidence type="ECO:0000313" key="1">
    <source>
        <dbReference type="EMBL" id="KAJ3526586.1"/>
    </source>
</evidence>
<sequence length="785" mass="89166">MFLPYRSLHVAGWLDTSAGSCDMIRAHDFREHLFPSLPQGIDPAQIVEKLKTPADGEPAVLTPDEEWISMKSLKDPGQLTRENVYRALTEVVDAIMKAVRESRPSISLHYNSAGLRTSEQRAKQQDYLPDICLTSGSKQASGWTDIQTFGELHVGDTTRKDSQDTCANVLNSINRCMASDPRRRFLHAFAMEKTSMRFFYCDRRHLIASDAIDLNNLKASRRLDVFVHFFLSMIYADPTARGFDPTIVLVDGSQQYDITVHCRNGGTRVYRTLEVLARPQPTQLGSRPVWKVIEIKDGKAAGKPVVLKDMWSRHGWPLEGDTLQEVRTANRPAGYRSVDSSFPSVECYGYVLLDPKRGKVDCLYNRFFDYYWGMRLGYTRAETALVHHRIVYTEVCKALKDEISLKIIFRSLAQVSLALRDLHVAGWVHRDLSTGNVLLTANGDTLLADLELAKKMHDGSKEGKVGTLPFIAIEAELQEYIHTDDCEEYPELMRKYPDEQAKFNEYLEEIRSNEAKKCTTSAQDSGFQEEYSYFRYNALHDVESLWWMAVYFILKREIVDESAVDDQTLVVSSAAQQSYSVAVFHGDDIPFKAHTLFHDEGFTKTMKTIPDRWSAVVERLNVLRRELVKRYVLQETDVAAIDHTCADGLHELFKSTFEEIAAMKDLQGMVVRRFMHVAVDDVVEKRDDGDEESAEEEGDLDEDSEDHAEHDDDGAENNEEEIDADDDANEYVQAEDNEKDDEEPLRATGPNDTSMPSSQIMKRPRSESTGTDDSSYCPKRGKLEG</sequence>
<reference evidence="1" key="1">
    <citation type="submission" date="2022-07" db="EMBL/GenBank/DDBJ databases">
        <title>Genome Sequence of Phlebia brevispora.</title>
        <authorList>
            <person name="Buettner E."/>
        </authorList>
    </citation>
    <scope>NUCLEOTIDE SEQUENCE</scope>
    <source>
        <strain evidence="1">MPL23</strain>
    </source>
</reference>
<proteinExistence type="predicted"/>
<name>A0ACC1RVF0_9APHY</name>
<gene>
    <name evidence="1" type="ORF">NM688_g8246</name>
</gene>
<dbReference type="EMBL" id="JANHOG010002154">
    <property type="protein sequence ID" value="KAJ3526586.1"/>
    <property type="molecule type" value="Genomic_DNA"/>
</dbReference>
<dbReference type="Proteomes" id="UP001148662">
    <property type="component" value="Unassembled WGS sequence"/>
</dbReference>
<protein>
    <submittedName>
        <fullName evidence="1">Uncharacterized protein</fullName>
    </submittedName>
</protein>
<accession>A0ACC1RVF0</accession>
<organism evidence="1 2">
    <name type="scientific">Phlebia brevispora</name>
    <dbReference type="NCBI Taxonomy" id="194682"/>
    <lineage>
        <taxon>Eukaryota</taxon>
        <taxon>Fungi</taxon>
        <taxon>Dikarya</taxon>
        <taxon>Basidiomycota</taxon>
        <taxon>Agaricomycotina</taxon>
        <taxon>Agaricomycetes</taxon>
        <taxon>Polyporales</taxon>
        <taxon>Meruliaceae</taxon>
        <taxon>Phlebia</taxon>
    </lineage>
</organism>
<evidence type="ECO:0000313" key="2">
    <source>
        <dbReference type="Proteomes" id="UP001148662"/>
    </source>
</evidence>
<keyword evidence="2" id="KW-1185">Reference proteome</keyword>